<name>A0A6A6HTR9_9PLEO</name>
<organism evidence="1 2">
    <name type="scientific">Trematosphaeria pertusa</name>
    <dbReference type="NCBI Taxonomy" id="390896"/>
    <lineage>
        <taxon>Eukaryota</taxon>
        <taxon>Fungi</taxon>
        <taxon>Dikarya</taxon>
        <taxon>Ascomycota</taxon>
        <taxon>Pezizomycotina</taxon>
        <taxon>Dothideomycetes</taxon>
        <taxon>Pleosporomycetidae</taxon>
        <taxon>Pleosporales</taxon>
        <taxon>Massarineae</taxon>
        <taxon>Trematosphaeriaceae</taxon>
        <taxon>Trematosphaeria</taxon>
    </lineage>
</organism>
<gene>
    <name evidence="1" type="ORF">BU26DRAFT_175766</name>
</gene>
<dbReference type="AlphaFoldDB" id="A0A6A6HTR9"/>
<reference evidence="1" key="1">
    <citation type="journal article" date="2020" name="Stud. Mycol.">
        <title>101 Dothideomycetes genomes: a test case for predicting lifestyles and emergence of pathogens.</title>
        <authorList>
            <person name="Haridas S."/>
            <person name="Albert R."/>
            <person name="Binder M."/>
            <person name="Bloem J."/>
            <person name="Labutti K."/>
            <person name="Salamov A."/>
            <person name="Andreopoulos B."/>
            <person name="Baker S."/>
            <person name="Barry K."/>
            <person name="Bills G."/>
            <person name="Bluhm B."/>
            <person name="Cannon C."/>
            <person name="Castanera R."/>
            <person name="Culley D."/>
            <person name="Daum C."/>
            <person name="Ezra D."/>
            <person name="Gonzalez J."/>
            <person name="Henrissat B."/>
            <person name="Kuo A."/>
            <person name="Liang C."/>
            <person name="Lipzen A."/>
            <person name="Lutzoni F."/>
            <person name="Magnuson J."/>
            <person name="Mondo S."/>
            <person name="Nolan M."/>
            <person name="Ohm R."/>
            <person name="Pangilinan J."/>
            <person name="Park H.-J."/>
            <person name="Ramirez L."/>
            <person name="Alfaro M."/>
            <person name="Sun H."/>
            <person name="Tritt A."/>
            <person name="Yoshinaga Y."/>
            <person name="Zwiers L.-H."/>
            <person name="Turgeon B."/>
            <person name="Goodwin S."/>
            <person name="Spatafora J."/>
            <person name="Crous P."/>
            <person name="Grigoriev I."/>
        </authorList>
    </citation>
    <scope>NUCLEOTIDE SEQUENCE</scope>
    <source>
        <strain evidence="1">CBS 122368</strain>
    </source>
</reference>
<dbReference type="Proteomes" id="UP000800094">
    <property type="component" value="Unassembled WGS sequence"/>
</dbReference>
<evidence type="ECO:0000313" key="1">
    <source>
        <dbReference type="EMBL" id="KAF2241309.1"/>
    </source>
</evidence>
<dbReference type="RefSeq" id="XP_033676313.1">
    <property type="nucleotide sequence ID" value="XM_033820327.1"/>
</dbReference>
<keyword evidence="2" id="KW-1185">Reference proteome</keyword>
<dbReference type="GeneID" id="54573657"/>
<proteinExistence type="predicted"/>
<accession>A0A6A6HTR9</accession>
<protein>
    <submittedName>
        <fullName evidence="1">Uncharacterized protein</fullName>
    </submittedName>
</protein>
<evidence type="ECO:0000313" key="2">
    <source>
        <dbReference type="Proteomes" id="UP000800094"/>
    </source>
</evidence>
<dbReference type="EMBL" id="ML987212">
    <property type="protein sequence ID" value="KAF2241309.1"/>
    <property type="molecule type" value="Genomic_DNA"/>
</dbReference>
<sequence length="208" mass="21892">MYVVDGAPLLGVSIRALFRSGPMDIMVGTSMGLSGPLSSSMQLNRSTFRSLMWYTVVDAPARGSEDVIIVVPVTRSPVAFRIPSSAVTVNPTGKAGSVPDILGPGRVPVPVRDGGLDQRRDFVVAHGQGGVRDVVVTHQHRSERDHAPVRGLERVVHPVVVRVGGEGGALAAVGPHEQTPRPEHGVRLGYPGRYGLPAAGGQLPLLGR</sequence>